<dbReference type="WBParaSite" id="PSAMB.scaffold2626size22145.g18529.t1">
    <property type="protein sequence ID" value="PSAMB.scaffold2626size22145.g18529.t1"/>
    <property type="gene ID" value="PSAMB.scaffold2626size22145.g18529"/>
</dbReference>
<evidence type="ECO:0000313" key="8">
    <source>
        <dbReference type="WBParaSite" id="PSAMB.scaffold2626size22145.g18529.t1"/>
    </source>
</evidence>
<dbReference type="PANTHER" id="PTHR44006">
    <property type="entry name" value="U5 SMALL NUCLEAR RIBONUCLEOPROTEIN 40 KDA PROTEIN"/>
    <property type="match status" value="1"/>
</dbReference>
<feature type="region of interest" description="Disordered" evidence="6">
    <location>
        <begin position="1"/>
        <end position="35"/>
    </location>
</feature>
<proteinExistence type="predicted"/>
<feature type="compositionally biased region" description="Basic and acidic residues" evidence="6">
    <location>
        <begin position="16"/>
        <end position="25"/>
    </location>
</feature>
<feature type="repeat" description="WD" evidence="5">
    <location>
        <begin position="214"/>
        <end position="248"/>
    </location>
</feature>
<keyword evidence="1 5" id="KW-0853">WD repeat</keyword>
<dbReference type="InterPro" id="IPR052234">
    <property type="entry name" value="U5_snRNP_Component"/>
</dbReference>
<keyword evidence="4" id="KW-0508">mRNA splicing</keyword>
<feature type="repeat" description="WD" evidence="5">
    <location>
        <begin position="45"/>
        <end position="78"/>
    </location>
</feature>
<dbReference type="Pfam" id="PF00400">
    <property type="entry name" value="WD40"/>
    <property type="match status" value="7"/>
</dbReference>
<feature type="repeat" description="WD" evidence="5">
    <location>
        <begin position="326"/>
        <end position="360"/>
    </location>
</feature>
<dbReference type="InterPro" id="IPR015943">
    <property type="entry name" value="WD40/YVTN_repeat-like_dom_sf"/>
</dbReference>
<dbReference type="GO" id="GO:0071013">
    <property type="term" value="C:catalytic step 2 spliceosome"/>
    <property type="evidence" value="ECO:0007669"/>
    <property type="project" value="TreeGrafter"/>
</dbReference>
<feature type="repeat" description="WD" evidence="5">
    <location>
        <begin position="88"/>
        <end position="129"/>
    </location>
</feature>
<feature type="repeat" description="WD" evidence="5">
    <location>
        <begin position="284"/>
        <end position="325"/>
    </location>
</feature>
<evidence type="ECO:0000313" key="7">
    <source>
        <dbReference type="Proteomes" id="UP000887566"/>
    </source>
</evidence>
<dbReference type="InterPro" id="IPR020472">
    <property type="entry name" value="WD40_PAC1"/>
</dbReference>
<accession>A0A914VXZ9</accession>
<dbReference type="CDD" id="cd00200">
    <property type="entry name" value="WD40"/>
    <property type="match status" value="1"/>
</dbReference>
<dbReference type="SUPFAM" id="SSF50978">
    <property type="entry name" value="WD40 repeat-like"/>
    <property type="match status" value="1"/>
</dbReference>
<sequence length="360" mass="39986">MPEFKRPAEMALMPTHESKRARTGEVAEVSGPPRTSHLQSPIMLLNGHEGEIYGGKFSPDGTCLASVGFDMRVFLWNVFGECENFSCIKGHTGAIMEVHFAADSSMLFTASTDKTVRVWDMETGACVRKFRGHTNFVNSCFPARRGPQLVCSGSDDGTVKVWDTRKREAVTTLPNTYQLTAVTFNDTSEQVISGGIDNDLKIWDLRKNDVFLAMRGHSDTVTGLSLSPDGSYVLSNSMDCSVKIWDIRPFGPPNRCVKSFTGHQHNFEKASLRTAIIVDLLKSYLKRSQNLLRCSWSPGSDRVTAGSSDRFVYVWDVASSRIVYKLPGHQGSVNETNFHPNEPILMSVGSDKRIYLGEIQ</sequence>
<dbReference type="InterPro" id="IPR019775">
    <property type="entry name" value="WD40_repeat_CS"/>
</dbReference>
<evidence type="ECO:0000256" key="3">
    <source>
        <dbReference type="ARBA" id="ARBA00022737"/>
    </source>
</evidence>
<evidence type="ECO:0000256" key="4">
    <source>
        <dbReference type="ARBA" id="ARBA00023187"/>
    </source>
</evidence>
<organism evidence="7 8">
    <name type="scientific">Plectus sambesii</name>
    <dbReference type="NCBI Taxonomy" id="2011161"/>
    <lineage>
        <taxon>Eukaryota</taxon>
        <taxon>Metazoa</taxon>
        <taxon>Ecdysozoa</taxon>
        <taxon>Nematoda</taxon>
        <taxon>Chromadorea</taxon>
        <taxon>Plectida</taxon>
        <taxon>Plectina</taxon>
        <taxon>Plectoidea</taxon>
        <taxon>Plectidae</taxon>
        <taxon>Plectus</taxon>
    </lineage>
</organism>
<dbReference type="GO" id="GO:0006397">
    <property type="term" value="P:mRNA processing"/>
    <property type="evidence" value="ECO:0007669"/>
    <property type="project" value="UniProtKB-KW"/>
</dbReference>
<evidence type="ECO:0000256" key="1">
    <source>
        <dbReference type="ARBA" id="ARBA00022574"/>
    </source>
</evidence>
<protein>
    <submittedName>
        <fullName evidence="8">U5 small nuclear ribonucleoprotein 40 kDa protein</fullName>
    </submittedName>
</protein>
<dbReference type="GO" id="GO:0003723">
    <property type="term" value="F:RNA binding"/>
    <property type="evidence" value="ECO:0007669"/>
    <property type="project" value="TreeGrafter"/>
</dbReference>
<dbReference type="Proteomes" id="UP000887566">
    <property type="component" value="Unplaced"/>
</dbReference>
<feature type="repeat" description="WD" evidence="5">
    <location>
        <begin position="130"/>
        <end position="172"/>
    </location>
</feature>
<dbReference type="Gene3D" id="2.130.10.10">
    <property type="entry name" value="YVTN repeat-like/Quinoprotein amine dehydrogenase"/>
    <property type="match status" value="1"/>
</dbReference>
<evidence type="ECO:0000256" key="6">
    <source>
        <dbReference type="SAM" id="MobiDB-lite"/>
    </source>
</evidence>
<name>A0A914VXZ9_9BILA</name>
<evidence type="ECO:0000256" key="2">
    <source>
        <dbReference type="ARBA" id="ARBA00022664"/>
    </source>
</evidence>
<evidence type="ECO:0000256" key="5">
    <source>
        <dbReference type="PROSITE-ProRule" id="PRU00221"/>
    </source>
</evidence>
<dbReference type="PROSITE" id="PS50294">
    <property type="entry name" value="WD_REPEATS_REGION"/>
    <property type="match status" value="6"/>
</dbReference>
<reference evidence="8" key="1">
    <citation type="submission" date="2022-11" db="UniProtKB">
        <authorList>
            <consortium name="WormBaseParasite"/>
        </authorList>
    </citation>
    <scope>IDENTIFICATION</scope>
</reference>
<dbReference type="AlphaFoldDB" id="A0A914VXZ9"/>
<dbReference type="SMART" id="SM00320">
    <property type="entry name" value="WD40"/>
    <property type="match status" value="7"/>
</dbReference>
<keyword evidence="3" id="KW-0677">Repeat</keyword>
<dbReference type="InterPro" id="IPR036322">
    <property type="entry name" value="WD40_repeat_dom_sf"/>
</dbReference>
<dbReference type="PROSITE" id="PS50082">
    <property type="entry name" value="WD_REPEATS_2"/>
    <property type="match status" value="7"/>
</dbReference>
<keyword evidence="2" id="KW-0507">mRNA processing</keyword>
<feature type="repeat" description="WD" evidence="5">
    <location>
        <begin position="172"/>
        <end position="213"/>
    </location>
</feature>
<dbReference type="GO" id="GO:0008380">
    <property type="term" value="P:RNA splicing"/>
    <property type="evidence" value="ECO:0007669"/>
    <property type="project" value="UniProtKB-KW"/>
</dbReference>
<dbReference type="InterPro" id="IPR001680">
    <property type="entry name" value="WD40_rpt"/>
</dbReference>
<keyword evidence="7" id="KW-1185">Reference proteome</keyword>
<dbReference type="PROSITE" id="PS00678">
    <property type="entry name" value="WD_REPEATS_1"/>
    <property type="match status" value="5"/>
</dbReference>
<dbReference type="PRINTS" id="PR00320">
    <property type="entry name" value="GPROTEINBRPT"/>
</dbReference>
<dbReference type="PANTHER" id="PTHR44006:SF1">
    <property type="entry name" value="U5 SMALL NUCLEAR RIBONUCLEOPROTEIN 40 KDA PROTEIN"/>
    <property type="match status" value="1"/>
</dbReference>